<keyword evidence="1" id="KW-0472">Membrane</keyword>
<accession>A0AB33XVH6</accession>
<name>A0AB33XVH6_LACRH</name>
<dbReference type="EMBL" id="AMQX01000005">
    <property type="protein sequence ID" value="EKS51437.1"/>
    <property type="molecule type" value="Genomic_DNA"/>
</dbReference>
<proteinExistence type="predicted"/>
<dbReference type="AlphaFoldDB" id="A0AB33XVH6"/>
<organism evidence="2 3">
    <name type="scientific">Lacticaseibacillus rhamnosus LRHMDP3</name>
    <dbReference type="NCBI Taxonomy" id="1203259"/>
    <lineage>
        <taxon>Bacteria</taxon>
        <taxon>Bacillati</taxon>
        <taxon>Bacillota</taxon>
        <taxon>Bacilli</taxon>
        <taxon>Lactobacillales</taxon>
        <taxon>Lactobacillaceae</taxon>
        <taxon>Lacticaseibacillus</taxon>
    </lineage>
</organism>
<keyword evidence="1" id="KW-0812">Transmembrane</keyword>
<keyword evidence="1" id="KW-1133">Transmembrane helix</keyword>
<evidence type="ECO:0000313" key="2">
    <source>
        <dbReference type="EMBL" id="EKS51437.1"/>
    </source>
</evidence>
<reference evidence="2 3" key="1">
    <citation type="journal article" date="2013" name="Genome Announc.">
        <title>Draft Genome Sequence of Staphylococcus simulans UMC-CNS-990, Isolated from a Case of Chronic Bovine Mastitis.</title>
        <authorList>
            <person name="Calcutt M.J."/>
            <person name="Foecking M.F."/>
            <person name="Hsieh H.Y."/>
            <person name="Perry J."/>
            <person name="Stewart G.C."/>
            <person name="Middleton J.R."/>
        </authorList>
    </citation>
    <scope>NUCLEOTIDE SEQUENCE [LARGE SCALE GENOMIC DNA]</scope>
    <source>
        <strain evidence="2 3">LRHMDP3</strain>
    </source>
</reference>
<sequence>MSGNDLFKKRYRLVTVLSGIWFAGYLILRSLSLAKPLLTLVTIFALVVPMSLLGFLIFEYFKLNVARPTVLIFLIVVVLMFIVTLLWYLTL</sequence>
<feature type="transmembrane region" description="Helical" evidence="1">
    <location>
        <begin position="37"/>
        <end position="58"/>
    </location>
</feature>
<feature type="transmembrane region" description="Helical" evidence="1">
    <location>
        <begin position="70"/>
        <end position="89"/>
    </location>
</feature>
<comment type="caution">
    <text evidence="2">The sequence shown here is derived from an EMBL/GenBank/DDBJ whole genome shotgun (WGS) entry which is preliminary data.</text>
</comment>
<dbReference type="Proteomes" id="UP000009352">
    <property type="component" value="Unassembled WGS sequence"/>
</dbReference>
<feature type="transmembrane region" description="Helical" evidence="1">
    <location>
        <begin position="12"/>
        <end position="31"/>
    </location>
</feature>
<protein>
    <submittedName>
        <fullName evidence="2">Uncharacterized protein</fullName>
    </submittedName>
</protein>
<evidence type="ECO:0000313" key="3">
    <source>
        <dbReference type="Proteomes" id="UP000009352"/>
    </source>
</evidence>
<evidence type="ECO:0000256" key="1">
    <source>
        <dbReference type="SAM" id="Phobius"/>
    </source>
</evidence>
<gene>
    <name evidence="2" type="ORF">LRHMDP3_1162</name>
</gene>